<name>A0AAD7IAN5_9AGAR</name>
<gene>
    <name evidence="2" type="ORF">B0H16DRAFT_1761097</name>
</gene>
<proteinExistence type="predicted"/>
<accession>A0AAD7IAN5</accession>
<keyword evidence="3" id="KW-1185">Reference proteome</keyword>
<dbReference type="Proteomes" id="UP001215598">
    <property type="component" value="Unassembled WGS sequence"/>
</dbReference>
<reference evidence="2" key="1">
    <citation type="submission" date="2023-03" db="EMBL/GenBank/DDBJ databases">
        <title>Massive genome expansion in bonnet fungi (Mycena s.s.) driven by repeated elements and novel gene families across ecological guilds.</title>
        <authorList>
            <consortium name="Lawrence Berkeley National Laboratory"/>
            <person name="Harder C.B."/>
            <person name="Miyauchi S."/>
            <person name="Viragh M."/>
            <person name="Kuo A."/>
            <person name="Thoen E."/>
            <person name="Andreopoulos B."/>
            <person name="Lu D."/>
            <person name="Skrede I."/>
            <person name="Drula E."/>
            <person name="Henrissat B."/>
            <person name="Morin E."/>
            <person name="Kohler A."/>
            <person name="Barry K."/>
            <person name="LaButti K."/>
            <person name="Morin E."/>
            <person name="Salamov A."/>
            <person name="Lipzen A."/>
            <person name="Mereny Z."/>
            <person name="Hegedus B."/>
            <person name="Baldrian P."/>
            <person name="Stursova M."/>
            <person name="Weitz H."/>
            <person name="Taylor A."/>
            <person name="Grigoriev I.V."/>
            <person name="Nagy L.G."/>
            <person name="Martin F."/>
            <person name="Kauserud H."/>
        </authorList>
    </citation>
    <scope>NUCLEOTIDE SEQUENCE</scope>
    <source>
        <strain evidence="2">CBHHK182m</strain>
    </source>
</reference>
<feature type="compositionally biased region" description="Pro residues" evidence="1">
    <location>
        <begin position="69"/>
        <end position="86"/>
    </location>
</feature>
<protein>
    <submittedName>
        <fullName evidence="2">Uncharacterized protein</fullName>
    </submittedName>
</protein>
<organism evidence="2 3">
    <name type="scientific">Mycena metata</name>
    <dbReference type="NCBI Taxonomy" id="1033252"/>
    <lineage>
        <taxon>Eukaryota</taxon>
        <taxon>Fungi</taxon>
        <taxon>Dikarya</taxon>
        <taxon>Basidiomycota</taxon>
        <taxon>Agaricomycotina</taxon>
        <taxon>Agaricomycetes</taxon>
        <taxon>Agaricomycetidae</taxon>
        <taxon>Agaricales</taxon>
        <taxon>Marasmiineae</taxon>
        <taxon>Mycenaceae</taxon>
        <taxon>Mycena</taxon>
    </lineage>
</organism>
<dbReference type="AlphaFoldDB" id="A0AAD7IAN5"/>
<dbReference type="EMBL" id="JARKIB010000110">
    <property type="protein sequence ID" value="KAJ7738776.1"/>
    <property type="molecule type" value="Genomic_DNA"/>
</dbReference>
<comment type="caution">
    <text evidence="2">The sequence shown here is derived from an EMBL/GenBank/DDBJ whole genome shotgun (WGS) entry which is preliminary data.</text>
</comment>
<evidence type="ECO:0000256" key="1">
    <source>
        <dbReference type="SAM" id="MobiDB-lite"/>
    </source>
</evidence>
<feature type="region of interest" description="Disordered" evidence="1">
    <location>
        <begin position="68"/>
        <end position="87"/>
    </location>
</feature>
<sequence>MSPSPLAHLSSLLVGARQSTAFLRSPLLFSALPSPRRFANRHVDMPTSAAAMSSAKLPLAPLSSALGLPRPPPSRLPSGKPQPAPATPCTLRPASCLRPTFRQQLLLELAAHLPCTLCFHRVLRRPAEGLGWDSNIDDLVLRCRVPLSAPSCFLTSNIEFCKNFNIVSNLSDSARYCSVVGHGPWRVIRHVHRLLVYTYVRAFLSGVLLSTHAHPAHATPPPSFLALAQHPHIVRVA</sequence>
<evidence type="ECO:0000313" key="3">
    <source>
        <dbReference type="Proteomes" id="UP001215598"/>
    </source>
</evidence>
<evidence type="ECO:0000313" key="2">
    <source>
        <dbReference type="EMBL" id="KAJ7738776.1"/>
    </source>
</evidence>